<dbReference type="AlphaFoldDB" id="A0AAE3R923"/>
<keyword evidence="2" id="KW-1185">Reference proteome</keyword>
<evidence type="ECO:0000313" key="1">
    <source>
        <dbReference type="EMBL" id="MDJ1506081.1"/>
    </source>
</evidence>
<comment type="caution">
    <text evidence="1">The sequence shown here is derived from an EMBL/GenBank/DDBJ whole genome shotgun (WGS) entry which is preliminary data.</text>
</comment>
<name>A0AAE3R923_9BACT</name>
<organism evidence="1 2">
    <name type="scientific">Xanthocytophaga agilis</name>
    <dbReference type="NCBI Taxonomy" id="3048010"/>
    <lineage>
        <taxon>Bacteria</taxon>
        <taxon>Pseudomonadati</taxon>
        <taxon>Bacteroidota</taxon>
        <taxon>Cytophagia</taxon>
        <taxon>Cytophagales</taxon>
        <taxon>Rhodocytophagaceae</taxon>
        <taxon>Xanthocytophaga</taxon>
    </lineage>
</organism>
<reference evidence="1" key="1">
    <citation type="submission" date="2023-05" db="EMBL/GenBank/DDBJ databases">
        <authorList>
            <person name="Zhang X."/>
        </authorList>
    </citation>
    <scope>NUCLEOTIDE SEQUENCE</scope>
    <source>
        <strain evidence="1">BD1B2-1</strain>
    </source>
</reference>
<accession>A0AAE3R923</accession>
<gene>
    <name evidence="1" type="ORF">QNI22_35810</name>
</gene>
<proteinExistence type="predicted"/>
<evidence type="ECO:0000313" key="2">
    <source>
        <dbReference type="Proteomes" id="UP001232063"/>
    </source>
</evidence>
<dbReference type="Proteomes" id="UP001232063">
    <property type="component" value="Unassembled WGS sequence"/>
</dbReference>
<dbReference type="EMBL" id="JASJOU010000020">
    <property type="protein sequence ID" value="MDJ1506081.1"/>
    <property type="molecule type" value="Genomic_DNA"/>
</dbReference>
<protein>
    <submittedName>
        <fullName evidence="1">Uncharacterized protein</fullName>
    </submittedName>
</protein>
<sequence length="76" mass="8475">MDKVTSQQLEMLSNSADFTKTFEVYFSGVQIGLDGTSFTMLQYKDTLDSNNPPKLLIKVVFDSKGKIAGIQPLKRV</sequence>